<dbReference type="OrthoDB" id="5769222at2"/>
<feature type="compositionally biased region" description="Basic and acidic residues" evidence="1">
    <location>
        <begin position="144"/>
        <end position="170"/>
    </location>
</feature>
<evidence type="ECO:0000313" key="4">
    <source>
        <dbReference type="Proteomes" id="UP000232638"/>
    </source>
</evidence>
<accession>A0A2K8UAM6</accession>
<sequence length="233" mass="25890">MNQIKPLHVQIGALLALALAAPTAALAYGERDAIRDCERRLRSDYQISDLRDATAERLQDRLHHYKVQGLAKVDGEKYPWTCEIVNRRVAAIQYQGRRSSQGGGGTPEVVPRRSGEIEVRMPSGCTALYDRDGQLINRGSSCSHSDRRRAADAADSYFREQGRDHGRGRYEGGGAPPQLIAGSNGEAEVVFKNDCVVYYDRRGRRTNVSPKCQGSQVTKADQALRAYRREQGL</sequence>
<evidence type="ECO:0000256" key="2">
    <source>
        <dbReference type="SAM" id="SignalP"/>
    </source>
</evidence>
<feature type="chain" id="PRO_5014978986" evidence="2">
    <location>
        <begin position="28"/>
        <end position="233"/>
    </location>
</feature>
<feature type="signal peptide" evidence="2">
    <location>
        <begin position="1"/>
        <end position="27"/>
    </location>
</feature>
<dbReference type="AlphaFoldDB" id="A0A2K8UAM6"/>
<name>A0A2K8UAM6_9GAMM</name>
<protein>
    <submittedName>
        <fullName evidence="3">Uncharacterized protein</fullName>
    </submittedName>
</protein>
<feature type="region of interest" description="Disordered" evidence="1">
    <location>
        <begin position="140"/>
        <end position="181"/>
    </location>
</feature>
<gene>
    <name evidence="3" type="ORF">THSYN_17860</name>
</gene>
<dbReference type="RefSeq" id="WP_100920345.1">
    <property type="nucleotide sequence ID" value="NZ_CP020370.1"/>
</dbReference>
<keyword evidence="2" id="KW-0732">Signal</keyword>
<evidence type="ECO:0000256" key="1">
    <source>
        <dbReference type="SAM" id="MobiDB-lite"/>
    </source>
</evidence>
<organism evidence="3 4">
    <name type="scientific">Candidatus Thiodictyon syntrophicum</name>
    <dbReference type="NCBI Taxonomy" id="1166950"/>
    <lineage>
        <taxon>Bacteria</taxon>
        <taxon>Pseudomonadati</taxon>
        <taxon>Pseudomonadota</taxon>
        <taxon>Gammaproteobacteria</taxon>
        <taxon>Chromatiales</taxon>
        <taxon>Chromatiaceae</taxon>
        <taxon>Thiodictyon</taxon>
    </lineage>
</organism>
<evidence type="ECO:0000313" key="3">
    <source>
        <dbReference type="EMBL" id="AUB82624.1"/>
    </source>
</evidence>
<dbReference type="EMBL" id="CP020370">
    <property type="protein sequence ID" value="AUB82624.1"/>
    <property type="molecule type" value="Genomic_DNA"/>
</dbReference>
<proteinExistence type="predicted"/>
<dbReference type="KEGG" id="tsy:THSYN_17860"/>
<reference evidence="3 4" key="1">
    <citation type="submission" date="2017-03" db="EMBL/GenBank/DDBJ databases">
        <title>Complete genome sequence of Candidatus 'Thiodictyon syntrophicum' sp. nov. strain Cad16T, a photolithoautotroph purple sulfur bacterium isolated from an alpine meromictic lake.</title>
        <authorList>
            <person name="Luedin S.M."/>
            <person name="Pothier J.F."/>
            <person name="Danza F."/>
            <person name="Storelli N."/>
            <person name="Wittwer M."/>
            <person name="Tonolla M."/>
        </authorList>
    </citation>
    <scope>NUCLEOTIDE SEQUENCE [LARGE SCALE GENOMIC DNA]</scope>
    <source>
        <strain evidence="3 4">Cad16T</strain>
    </source>
</reference>
<keyword evidence="4" id="KW-1185">Reference proteome</keyword>
<dbReference type="Proteomes" id="UP000232638">
    <property type="component" value="Chromosome"/>
</dbReference>